<dbReference type="EMBL" id="CM037628">
    <property type="protein sequence ID" value="KAH7996639.1"/>
    <property type="molecule type" value="Genomic_DNA"/>
</dbReference>
<protein>
    <submittedName>
        <fullName evidence="1">Uncharacterized protein</fullName>
    </submittedName>
</protein>
<comment type="caution">
    <text evidence="1">The sequence shown here is derived from an EMBL/GenBank/DDBJ whole genome shotgun (WGS) entry which is preliminary data.</text>
</comment>
<keyword evidence="2" id="KW-1185">Reference proteome</keyword>
<proteinExistence type="predicted"/>
<dbReference type="Proteomes" id="UP000827872">
    <property type="component" value="Linkage Group LG15"/>
</dbReference>
<evidence type="ECO:0000313" key="1">
    <source>
        <dbReference type="EMBL" id="KAH7996639.1"/>
    </source>
</evidence>
<organism evidence="1 2">
    <name type="scientific">Sphaerodactylus townsendi</name>
    <dbReference type="NCBI Taxonomy" id="933632"/>
    <lineage>
        <taxon>Eukaryota</taxon>
        <taxon>Metazoa</taxon>
        <taxon>Chordata</taxon>
        <taxon>Craniata</taxon>
        <taxon>Vertebrata</taxon>
        <taxon>Euteleostomi</taxon>
        <taxon>Lepidosauria</taxon>
        <taxon>Squamata</taxon>
        <taxon>Bifurcata</taxon>
        <taxon>Gekkota</taxon>
        <taxon>Sphaerodactylidae</taxon>
        <taxon>Sphaerodactylus</taxon>
    </lineage>
</organism>
<evidence type="ECO:0000313" key="2">
    <source>
        <dbReference type="Proteomes" id="UP000827872"/>
    </source>
</evidence>
<name>A0ACB8EUK7_9SAUR</name>
<accession>A0ACB8EUK7</accession>
<reference evidence="1" key="1">
    <citation type="submission" date="2021-08" db="EMBL/GenBank/DDBJ databases">
        <title>The first chromosome-level gecko genome reveals the dynamic sex chromosomes of Neotropical dwarf geckos (Sphaerodactylidae: Sphaerodactylus).</title>
        <authorList>
            <person name="Pinto B.J."/>
            <person name="Keating S.E."/>
            <person name="Gamble T."/>
        </authorList>
    </citation>
    <scope>NUCLEOTIDE SEQUENCE</scope>
    <source>
        <strain evidence="1">TG3544</strain>
    </source>
</reference>
<gene>
    <name evidence="1" type="ORF">K3G42_008857</name>
</gene>
<sequence length="208" mass="23995">MSLFCSFITEFLEARYYRVNIVFDPDTAHPTLEVSEHGKCVKDTGKVSHVSKSEKRFDSHRYILAKDGFSKGKHYWEVEVGQKKNWILGVARETICRTGVITLSPENGCWVIKHEDGKEYRVCESRLTVKGNEKPTKIGIFLNISDNHLQFYDVNRRIKLHGLNEKFSGKLYPFFSTGLKKDDIPLRICPWFEEDSGERMQGSLDVAN</sequence>